<organism evidence="1 2">
    <name type="scientific">Paragemmobacter straminiformis</name>
    <dbReference type="NCBI Taxonomy" id="2045119"/>
    <lineage>
        <taxon>Bacteria</taxon>
        <taxon>Pseudomonadati</taxon>
        <taxon>Pseudomonadota</taxon>
        <taxon>Alphaproteobacteria</taxon>
        <taxon>Rhodobacterales</taxon>
        <taxon>Paracoccaceae</taxon>
        <taxon>Paragemmobacter</taxon>
    </lineage>
</organism>
<keyword evidence="2" id="KW-1185">Reference proteome</keyword>
<sequence>MDLSQTVFAYSPSIRASLKRGLARAAFTQAAAADPDLASVVAATRAMHPNRKALERSQARLSRLSGVVKAAIAADGGGVVVVLRNRREVVTQAQSVEVFSEPSLFYTRLVIRPGKQATSYALVQVSFCLHALERCVERSDVALDRPLLPVIDAEAVRLLRRLWQNKGIVDDGDTFFGALKQGVWAGSIDRCALEDGCGLACLTPDGAVPLYSIRTFLSPEEMRPTVWLKWKDDPACCILN</sequence>
<accession>A0A842I3Q6</accession>
<dbReference type="AlphaFoldDB" id="A0A842I3Q6"/>
<dbReference type="RefSeq" id="WP_185795697.1">
    <property type="nucleotide sequence ID" value="NZ_JACLQD010000001.1"/>
</dbReference>
<proteinExistence type="predicted"/>
<dbReference type="Proteomes" id="UP000555411">
    <property type="component" value="Unassembled WGS sequence"/>
</dbReference>
<evidence type="ECO:0000313" key="2">
    <source>
        <dbReference type="Proteomes" id="UP000555411"/>
    </source>
</evidence>
<dbReference type="EMBL" id="JACLQD010000001">
    <property type="protein sequence ID" value="MBC2834067.1"/>
    <property type="molecule type" value="Genomic_DNA"/>
</dbReference>
<protein>
    <submittedName>
        <fullName evidence="1">Uncharacterized protein</fullName>
    </submittedName>
</protein>
<name>A0A842I3Q6_9RHOB</name>
<evidence type="ECO:0000313" key="1">
    <source>
        <dbReference type="EMBL" id="MBC2834067.1"/>
    </source>
</evidence>
<gene>
    <name evidence="1" type="ORF">H7F16_01015</name>
</gene>
<reference evidence="1 2" key="1">
    <citation type="journal article" date="2017" name="Int. J. Syst. Evol. Microbiol.">
        <title>Gemmobacter straminiformis sp. nov., isolated from an artificial fountain.</title>
        <authorList>
            <person name="Kang J.Y."/>
            <person name="Kim M.J."/>
            <person name="Chun J."/>
            <person name="Son K.P."/>
            <person name="Jahng K.Y."/>
        </authorList>
    </citation>
    <scope>NUCLEOTIDE SEQUENCE [LARGE SCALE GENOMIC DNA]</scope>
    <source>
        <strain evidence="1 2">CAM-8</strain>
    </source>
</reference>
<comment type="caution">
    <text evidence="1">The sequence shown here is derived from an EMBL/GenBank/DDBJ whole genome shotgun (WGS) entry which is preliminary data.</text>
</comment>